<keyword evidence="5" id="KW-0560">Oxidoreductase</keyword>
<dbReference type="PANTHER" id="PTHR31447">
    <property type="entry name" value="HYDROXYPROLINE-RICH GLYCOPROTEIN FAMILY PROTEIN-RELATED"/>
    <property type="match status" value="1"/>
</dbReference>
<dbReference type="InterPro" id="IPR005123">
    <property type="entry name" value="Oxoglu/Fe-dep_dioxygenase_dom"/>
</dbReference>
<feature type="compositionally biased region" description="Low complexity" evidence="7">
    <location>
        <begin position="139"/>
        <end position="157"/>
    </location>
</feature>
<dbReference type="GO" id="GO:0005506">
    <property type="term" value="F:iron ion binding"/>
    <property type="evidence" value="ECO:0007669"/>
    <property type="project" value="InterPro"/>
</dbReference>
<dbReference type="PANTHER" id="PTHR31447:SF0">
    <property type="entry name" value="HYDROXYPROLINE-RICH GLYCOPROTEIN FAMILY PROTEIN"/>
    <property type="match status" value="1"/>
</dbReference>
<dbReference type="GO" id="GO:0031418">
    <property type="term" value="F:L-ascorbic acid binding"/>
    <property type="evidence" value="ECO:0007669"/>
    <property type="project" value="InterPro"/>
</dbReference>
<dbReference type="EMBL" id="VDCV01000008">
    <property type="protein sequence ID" value="KAB5544898.1"/>
    <property type="molecule type" value="Genomic_DNA"/>
</dbReference>
<evidence type="ECO:0000259" key="8">
    <source>
        <dbReference type="PROSITE" id="PS51471"/>
    </source>
</evidence>
<dbReference type="Gene3D" id="2.60.120.620">
    <property type="entry name" value="q2cbj1_9rhob like domain"/>
    <property type="match status" value="1"/>
</dbReference>
<evidence type="ECO:0000256" key="6">
    <source>
        <dbReference type="ARBA" id="ARBA00023004"/>
    </source>
</evidence>
<keyword evidence="3" id="KW-0479">Metal-binding</keyword>
<dbReference type="GO" id="GO:0003729">
    <property type="term" value="F:mRNA binding"/>
    <property type="evidence" value="ECO:0007669"/>
    <property type="project" value="InterPro"/>
</dbReference>
<dbReference type="GO" id="GO:0032451">
    <property type="term" value="F:demethylase activity"/>
    <property type="evidence" value="ECO:0007669"/>
    <property type="project" value="InterPro"/>
</dbReference>
<reference evidence="10" key="1">
    <citation type="journal article" date="2019" name="Gigascience">
        <title>De novo genome assembly of the endangered Acer yangbiense, a plant species with extremely small populations endemic to Yunnan Province, China.</title>
        <authorList>
            <person name="Yang J."/>
            <person name="Wariss H.M."/>
            <person name="Tao L."/>
            <person name="Zhang R."/>
            <person name="Yun Q."/>
            <person name="Hollingsworth P."/>
            <person name="Dao Z."/>
            <person name="Luo G."/>
            <person name="Guo H."/>
            <person name="Ma Y."/>
            <person name="Sun W."/>
        </authorList>
    </citation>
    <scope>NUCLEOTIDE SEQUENCE [LARGE SCALE GENOMIC DNA]</scope>
    <source>
        <strain evidence="10">cv. br00</strain>
    </source>
</reference>
<comment type="cofactor">
    <cofactor evidence="1">
        <name>L-ascorbate</name>
        <dbReference type="ChEBI" id="CHEBI:38290"/>
    </cofactor>
</comment>
<evidence type="ECO:0000313" key="10">
    <source>
        <dbReference type="Proteomes" id="UP000326939"/>
    </source>
</evidence>
<evidence type="ECO:0000256" key="4">
    <source>
        <dbReference type="ARBA" id="ARBA00022964"/>
    </source>
</evidence>
<comment type="caution">
    <text evidence="9">The sequence shown here is derived from an EMBL/GenBank/DDBJ whole genome shotgun (WGS) entry which is preliminary data.</text>
</comment>
<evidence type="ECO:0000256" key="2">
    <source>
        <dbReference type="ARBA" id="ARBA00007879"/>
    </source>
</evidence>
<dbReference type="Proteomes" id="UP000326939">
    <property type="component" value="Chromosome 8"/>
</dbReference>
<feature type="compositionally biased region" description="Polar residues" evidence="7">
    <location>
        <begin position="222"/>
        <end position="233"/>
    </location>
</feature>
<dbReference type="Pfam" id="PF13640">
    <property type="entry name" value="2OG-FeII_Oxy_3"/>
    <property type="match status" value="1"/>
</dbReference>
<dbReference type="PROSITE" id="PS51471">
    <property type="entry name" value="FE2OG_OXY"/>
    <property type="match status" value="1"/>
</dbReference>
<dbReference type="InterPro" id="IPR006620">
    <property type="entry name" value="Pro_4_hyd_alph"/>
</dbReference>
<protein>
    <recommendedName>
        <fullName evidence="8">Fe2OG dioxygenase domain-containing protein</fullName>
    </recommendedName>
</protein>
<evidence type="ECO:0000256" key="1">
    <source>
        <dbReference type="ARBA" id="ARBA00001961"/>
    </source>
</evidence>
<feature type="compositionally biased region" description="Polar residues" evidence="7">
    <location>
        <begin position="193"/>
        <end position="206"/>
    </location>
</feature>
<feature type="compositionally biased region" description="Basic and acidic residues" evidence="7">
    <location>
        <begin position="158"/>
        <end position="192"/>
    </location>
</feature>
<comment type="similarity">
    <text evidence="2">Belongs to the alkB family.</text>
</comment>
<evidence type="ECO:0000256" key="3">
    <source>
        <dbReference type="ARBA" id="ARBA00022723"/>
    </source>
</evidence>
<keyword evidence="10" id="KW-1185">Reference proteome</keyword>
<feature type="region of interest" description="Disordered" evidence="7">
    <location>
        <begin position="447"/>
        <end position="489"/>
    </location>
</feature>
<dbReference type="SMART" id="SM00702">
    <property type="entry name" value="P4Hc"/>
    <property type="match status" value="1"/>
</dbReference>
<keyword evidence="4" id="KW-0223">Dioxygenase</keyword>
<name>A0A5N5LQM2_9ROSI</name>
<evidence type="ECO:0000256" key="7">
    <source>
        <dbReference type="SAM" id="MobiDB-lite"/>
    </source>
</evidence>
<dbReference type="InterPro" id="IPR037151">
    <property type="entry name" value="AlkB-like_sf"/>
</dbReference>
<sequence length="1107" mass="121525">MAMPPGNVVIPDKVQFPAGAAGGGGGGNEIHQHHLQRYQWFPVDERDGFISWLRGEFAAANAIIDSLCHHLRVVGEAGEYDLVVGCIQQRRSNWNHVLHMQQYFSVGEGKSGGKDFKRSSSAGFNRGHRGGGGGDAVKESVNSSVENHSLNENSSENIRSEKFEEVKSGGDGGKSDDKKEDATGKPHIDNHKNSSGNAQRAISGNSEAVAVDDQSSPKESDSYPSNNQNEKQNLAVTPKTFVAEEMIDGQKVNVVDGLKLYEKLLDGSEVSKLVSLVNELRAVGRRGKFQGQTYILSKRPMKGHGREMIQLGLPIADAPPEDDNATGTSKGTSHLMQNFLHVCVSDRRVESIPALLQDVIERFVGMQVMTMKPDSCIIDIYNEASTCECELTFGKVIETMHHGDYRGSLKLSVAPGSFLVMQGKSSDVAKHAIPMIRKQRVLVTFTKSQPKKHASNDSSRLPSHAVALSSQWGPPTSRSPNHLRHPVPKHYATIPTTGVLAVPPIRPQIPPPNGVQPLFMTTPVAAPMPFPAPVPIPTASTGWPTASPRHPAARLPVPIPGTGVFLPPSGSGNASSPLQLLATATETNFPPETGKSNHDTSASPEEEPAEKTQRQDSNGVVDGTAVTKEEHKSVNHTVAGQSAGAEDLPFVCQRGGLTRMISDVRNTNVCGPLAELMTNVLGMLPSREMGAKSLKPPRLILHNFLTSEECKELEFIHKSSSTVGYRPNVFSTTLSHLIATNSSPFLIPFVPIREKLKEKVENFFGCEYELCIEFTGLISWCRGACIGWHSDDNRPYLKQRHFTAVCYLNSYGIDFKGGLFHFQDGEPTTLVPMAGDVAIYTADSCNIHAVDEIIEGERLTLTLWFSRDSAHDEDAKLISLLSKTMLHSSINMPEVKPPMLASINMYWFSLDLASHQQLGFDICLARMHVLGFDVCSCQAEGLLSDSTEILMEPLQLVRGNELFKQEFVNILHALQTRQTLKEFGVVITMKIVDVASLKAVQFHHWKGSDLPNVQSEVQPGDVVRLSKSQQEAVRSLESQFLKDHQAVEMIFSCTTCSRNEQNFDWERFSATIVALKDYSCKLHKELLMSLPYWRSHGIIYSVPPECS</sequence>
<gene>
    <name evidence="9" type="ORF">DKX38_013010</name>
</gene>
<dbReference type="GO" id="GO:0051213">
    <property type="term" value="F:dioxygenase activity"/>
    <property type="evidence" value="ECO:0007669"/>
    <property type="project" value="UniProtKB-KW"/>
</dbReference>
<dbReference type="SUPFAM" id="SSF51197">
    <property type="entry name" value="Clavaminate synthase-like"/>
    <property type="match status" value="1"/>
</dbReference>
<dbReference type="Gene3D" id="2.60.120.590">
    <property type="entry name" value="Alpha-ketoglutarate-dependent dioxygenase AlkB-like"/>
    <property type="match status" value="2"/>
</dbReference>
<keyword evidence="6" id="KW-0408">Iron</keyword>
<feature type="region of interest" description="Disordered" evidence="7">
    <location>
        <begin position="587"/>
        <end position="620"/>
    </location>
</feature>
<evidence type="ECO:0000256" key="5">
    <source>
        <dbReference type="ARBA" id="ARBA00023002"/>
    </source>
</evidence>
<feature type="compositionally biased region" description="Polar residues" evidence="7">
    <location>
        <begin position="468"/>
        <end position="480"/>
    </location>
</feature>
<organism evidence="9 10">
    <name type="scientific">Salix brachista</name>
    <dbReference type="NCBI Taxonomy" id="2182728"/>
    <lineage>
        <taxon>Eukaryota</taxon>
        <taxon>Viridiplantae</taxon>
        <taxon>Streptophyta</taxon>
        <taxon>Embryophyta</taxon>
        <taxon>Tracheophyta</taxon>
        <taxon>Spermatophyta</taxon>
        <taxon>Magnoliopsida</taxon>
        <taxon>eudicotyledons</taxon>
        <taxon>Gunneridae</taxon>
        <taxon>Pentapetalae</taxon>
        <taxon>rosids</taxon>
        <taxon>fabids</taxon>
        <taxon>Malpighiales</taxon>
        <taxon>Salicaceae</taxon>
        <taxon>Saliceae</taxon>
        <taxon>Salix</taxon>
    </lineage>
</organism>
<dbReference type="GO" id="GO:0016705">
    <property type="term" value="F:oxidoreductase activity, acting on paired donors, with incorporation or reduction of molecular oxygen"/>
    <property type="evidence" value="ECO:0007669"/>
    <property type="project" value="InterPro"/>
</dbReference>
<dbReference type="GO" id="GO:0006402">
    <property type="term" value="P:mRNA catabolic process"/>
    <property type="evidence" value="ECO:0007669"/>
    <property type="project" value="InterPro"/>
</dbReference>
<feature type="domain" description="Fe2OG dioxygenase" evidence="8">
    <location>
        <begin position="762"/>
        <end position="867"/>
    </location>
</feature>
<proteinExistence type="inferred from homology"/>
<dbReference type="InterPro" id="IPR044862">
    <property type="entry name" value="Pro_4_hyd_alph_FE2OG_OXY"/>
</dbReference>
<accession>A0A5N5LQM2</accession>
<dbReference type="InterPro" id="IPR044842">
    <property type="entry name" value="ALKBH9B/ALKBH10B-like"/>
</dbReference>
<dbReference type="AlphaFoldDB" id="A0A5N5LQM2"/>
<feature type="region of interest" description="Disordered" evidence="7">
    <location>
        <begin position="108"/>
        <end position="233"/>
    </location>
</feature>
<evidence type="ECO:0000313" key="9">
    <source>
        <dbReference type="EMBL" id="KAB5544898.1"/>
    </source>
</evidence>